<dbReference type="CDD" id="cd14473">
    <property type="entry name" value="FERM_B-lobe"/>
    <property type="match status" value="1"/>
</dbReference>
<dbReference type="GO" id="GO:0030182">
    <property type="term" value="P:neuron differentiation"/>
    <property type="evidence" value="ECO:0007669"/>
    <property type="project" value="UniProtKB-ARBA"/>
</dbReference>
<dbReference type="AlphaFoldDB" id="A0A1B0DHU7"/>
<dbReference type="Pfam" id="PF09380">
    <property type="entry name" value="FERM_C"/>
    <property type="match status" value="1"/>
</dbReference>
<dbReference type="EMBL" id="AJVK01061600">
    <property type="status" value="NOT_ANNOTATED_CDS"/>
    <property type="molecule type" value="Genomic_DNA"/>
</dbReference>
<dbReference type="FunFam" id="2.30.29.30:FF:000002">
    <property type="entry name" value="Band 4.1-like protein 5 isoform 1"/>
    <property type="match status" value="1"/>
</dbReference>
<dbReference type="GO" id="GO:0071944">
    <property type="term" value="C:cell periphery"/>
    <property type="evidence" value="ECO:0007669"/>
    <property type="project" value="UniProtKB-ARBA"/>
</dbReference>
<dbReference type="InterPro" id="IPR000299">
    <property type="entry name" value="FERM_domain"/>
</dbReference>
<dbReference type="GO" id="GO:0009887">
    <property type="term" value="P:animal organ morphogenesis"/>
    <property type="evidence" value="ECO:0007669"/>
    <property type="project" value="UniProtKB-ARBA"/>
</dbReference>
<evidence type="ECO:0000313" key="2">
    <source>
        <dbReference type="Proteomes" id="UP000092462"/>
    </source>
</evidence>
<dbReference type="SUPFAM" id="SSF47031">
    <property type="entry name" value="Second domain of FERM"/>
    <property type="match status" value="1"/>
</dbReference>
<dbReference type="GO" id="GO:0005085">
    <property type="term" value="F:guanyl-nucleotide exchange factor activity"/>
    <property type="evidence" value="ECO:0007669"/>
    <property type="project" value="TreeGrafter"/>
</dbReference>
<dbReference type="Pfam" id="PF00373">
    <property type="entry name" value="FERM_M"/>
    <property type="match status" value="1"/>
</dbReference>
<dbReference type="InterPro" id="IPR019748">
    <property type="entry name" value="FERM_central"/>
</dbReference>
<dbReference type="PROSITE" id="PS00660">
    <property type="entry name" value="FERM_1"/>
    <property type="match status" value="1"/>
</dbReference>
<name>A0A1B0DHU7_PHLPP</name>
<dbReference type="InterPro" id="IPR035963">
    <property type="entry name" value="FERM_2"/>
</dbReference>
<accession>A0A1B0DHU7</accession>
<dbReference type="FunFam" id="1.20.80.10:FF:000005">
    <property type="entry name" value="FERM, RhoGEF and pleckstrin domain-containing protein 1"/>
    <property type="match status" value="1"/>
</dbReference>
<dbReference type="SUPFAM" id="SSF50729">
    <property type="entry name" value="PH domain-like"/>
    <property type="match status" value="1"/>
</dbReference>
<dbReference type="InterPro" id="IPR011993">
    <property type="entry name" value="PH-like_dom_sf"/>
</dbReference>
<evidence type="ECO:0000313" key="1">
    <source>
        <dbReference type="EnsemblMetazoa" id="PPAI007731-PA"/>
    </source>
</evidence>
<sequence>YWLDLEKPLNRQVGLSLIDPVLRFCVKFYTPDPAQLEEEYTRFLFCLQVKRDLATGILQCNDNTAALMASYIVQASCGDYVVEDYPDHTYLSSYRFVPHQDGSMQRKIMENHKKHFGQSPAEADLNLLETARRCELYGMKMHQAKDIEGVPLNLAVANMGIAVFQGITRINTFSWAKIRKISFKRKRFLVKLHPEGYGYYKDTVEFFFEGRNECKNFWKKCVENHGFFRCSMVQNYPRRKARVLSRGSSFRYK</sequence>
<dbReference type="InterPro" id="IPR018980">
    <property type="entry name" value="FERM_PH-like_C"/>
</dbReference>
<dbReference type="Gene3D" id="1.20.80.10">
    <property type="match status" value="1"/>
</dbReference>
<dbReference type="InterPro" id="IPR051835">
    <property type="entry name" value="RAC1-GEF"/>
</dbReference>
<dbReference type="SMART" id="SM00295">
    <property type="entry name" value="B41"/>
    <property type="match status" value="1"/>
</dbReference>
<dbReference type="InterPro" id="IPR014352">
    <property type="entry name" value="FERM/acyl-CoA-bd_prot_sf"/>
</dbReference>
<dbReference type="EnsemblMetazoa" id="PPAI007731-RA">
    <property type="protein sequence ID" value="PPAI007731-PA"/>
    <property type="gene ID" value="PPAI007731"/>
</dbReference>
<dbReference type="VEuPathDB" id="VectorBase:PPAI007731"/>
<proteinExistence type="predicted"/>
<dbReference type="PRINTS" id="PR00935">
    <property type="entry name" value="BAND41"/>
</dbReference>
<organism evidence="1 2">
    <name type="scientific">Phlebotomus papatasi</name>
    <name type="common">Sandfly</name>
    <dbReference type="NCBI Taxonomy" id="29031"/>
    <lineage>
        <taxon>Eukaryota</taxon>
        <taxon>Metazoa</taxon>
        <taxon>Ecdysozoa</taxon>
        <taxon>Arthropoda</taxon>
        <taxon>Hexapoda</taxon>
        <taxon>Insecta</taxon>
        <taxon>Pterygota</taxon>
        <taxon>Neoptera</taxon>
        <taxon>Endopterygota</taxon>
        <taxon>Diptera</taxon>
        <taxon>Nematocera</taxon>
        <taxon>Psychodoidea</taxon>
        <taxon>Psychodidae</taxon>
        <taxon>Phlebotomus</taxon>
        <taxon>Phlebotomus</taxon>
    </lineage>
</organism>
<dbReference type="VEuPathDB" id="VectorBase:PPAPM1_005826"/>
<dbReference type="CDD" id="cd13193">
    <property type="entry name" value="FERM_C_FARP1-like"/>
    <property type="match status" value="1"/>
</dbReference>
<dbReference type="InterPro" id="IPR019747">
    <property type="entry name" value="FERM_CS"/>
</dbReference>
<dbReference type="SMART" id="SM01196">
    <property type="entry name" value="FERM_C"/>
    <property type="match status" value="1"/>
</dbReference>
<dbReference type="PANTHER" id="PTHR45858:SF5">
    <property type="entry name" value="MOESIN_EZRIN_RADIXIN HOMOLOG 1"/>
    <property type="match status" value="1"/>
</dbReference>
<dbReference type="Proteomes" id="UP000092462">
    <property type="component" value="Unassembled WGS sequence"/>
</dbReference>
<dbReference type="InterPro" id="IPR019749">
    <property type="entry name" value="Band_41_domain"/>
</dbReference>
<dbReference type="PANTHER" id="PTHR45858">
    <property type="entry name" value="FERM DOMAIN CONTAINING PROTEIN"/>
    <property type="match status" value="1"/>
</dbReference>
<keyword evidence="2" id="KW-1185">Reference proteome</keyword>
<protein>
    <submittedName>
        <fullName evidence="1">Uncharacterized protein</fullName>
    </submittedName>
</protein>
<reference evidence="1" key="1">
    <citation type="submission" date="2022-08" db="UniProtKB">
        <authorList>
            <consortium name="EnsemblMetazoa"/>
        </authorList>
    </citation>
    <scope>IDENTIFICATION</scope>
    <source>
        <strain evidence="1">Israel</strain>
    </source>
</reference>
<dbReference type="PROSITE" id="PS50057">
    <property type="entry name" value="FERM_3"/>
    <property type="match status" value="1"/>
</dbReference>
<dbReference type="InterPro" id="IPR041788">
    <property type="entry name" value="FARP1/FARP2/FRMD7_FERM_C"/>
</dbReference>
<dbReference type="Gene3D" id="2.30.29.30">
    <property type="entry name" value="Pleckstrin-homology domain (PH domain)/Phosphotyrosine-binding domain (PTB)"/>
    <property type="match status" value="1"/>
</dbReference>